<feature type="compositionally biased region" description="Polar residues" evidence="1">
    <location>
        <begin position="1"/>
        <end position="23"/>
    </location>
</feature>
<dbReference type="EMBL" id="BGPR01109329">
    <property type="protein sequence ID" value="GBM85602.1"/>
    <property type="molecule type" value="Genomic_DNA"/>
</dbReference>
<protein>
    <submittedName>
        <fullName evidence="2">Uncharacterized protein</fullName>
    </submittedName>
</protein>
<evidence type="ECO:0000313" key="2">
    <source>
        <dbReference type="EMBL" id="GBM85602.1"/>
    </source>
</evidence>
<comment type="caution">
    <text evidence="2">The sequence shown here is derived from an EMBL/GenBank/DDBJ whole genome shotgun (WGS) entry which is preliminary data.</text>
</comment>
<gene>
    <name evidence="2" type="ORF">AVEN_255953_1</name>
</gene>
<dbReference type="Proteomes" id="UP000499080">
    <property type="component" value="Unassembled WGS sequence"/>
</dbReference>
<evidence type="ECO:0000256" key="1">
    <source>
        <dbReference type="SAM" id="MobiDB-lite"/>
    </source>
</evidence>
<name>A0A4Y2J8L5_ARAVE</name>
<accession>A0A4Y2J8L5</accession>
<dbReference type="AlphaFoldDB" id="A0A4Y2J8L5"/>
<organism evidence="2 3">
    <name type="scientific">Araneus ventricosus</name>
    <name type="common">Orbweaver spider</name>
    <name type="synonym">Epeira ventricosa</name>
    <dbReference type="NCBI Taxonomy" id="182803"/>
    <lineage>
        <taxon>Eukaryota</taxon>
        <taxon>Metazoa</taxon>
        <taxon>Ecdysozoa</taxon>
        <taxon>Arthropoda</taxon>
        <taxon>Chelicerata</taxon>
        <taxon>Arachnida</taxon>
        <taxon>Araneae</taxon>
        <taxon>Araneomorphae</taxon>
        <taxon>Entelegynae</taxon>
        <taxon>Araneoidea</taxon>
        <taxon>Araneidae</taxon>
        <taxon>Araneus</taxon>
    </lineage>
</organism>
<proteinExistence type="predicted"/>
<evidence type="ECO:0000313" key="3">
    <source>
        <dbReference type="Proteomes" id="UP000499080"/>
    </source>
</evidence>
<sequence>MVKKPGQSTANMRAMYKQSSESPLRQDKSRRYYRGFNSFQQHQENIKQFEYTINENSENMKSKNVTEFRKYNNPKDIQHGKHTSNSKIFNYKKENAEETEEVNNSDKIIFFACNAAASSD</sequence>
<feature type="region of interest" description="Disordered" evidence="1">
    <location>
        <begin position="1"/>
        <end position="27"/>
    </location>
</feature>
<reference evidence="2 3" key="1">
    <citation type="journal article" date="2019" name="Sci. Rep.">
        <title>Orb-weaving spider Araneus ventricosus genome elucidates the spidroin gene catalogue.</title>
        <authorList>
            <person name="Kono N."/>
            <person name="Nakamura H."/>
            <person name="Ohtoshi R."/>
            <person name="Moran D.A.P."/>
            <person name="Shinohara A."/>
            <person name="Yoshida Y."/>
            <person name="Fujiwara M."/>
            <person name="Mori M."/>
            <person name="Tomita M."/>
            <person name="Arakawa K."/>
        </authorList>
    </citation>
    <scope>NUCLEOTIDE SEQUENCE [LARGE SCALE GENOMIC DNA]</scope>
</reference>
<keyword evidence="3" id="KW-1185">Reference proteome</keyword>